<feature type="region of interest" description="Disordered" evidence="1">
    <location>
        <begin position="411"/>
        <end position="505"/>
    </location>
</feature>
<feature type="transmembrane region" description="Helical" evidence="2">
    <location>
        <begin position="30"/>
        <end position="52"/>
    </location>
</feature>
<sequence>MRIPAGAPLPLLTKIQQRIGILQRMEKPSLGSISVVTTVILTTLAVFAVTAYPKLNNQYYKDAQKIEEEMRRRFDVNILYGICPDLPEGQVRMSARRKFCKYLCSYEEWESCKPNRFAVLSKVVIACADKDGFVEHSTNRTWKCTPKAMDRAVSVLNRRVARNTPDQPAELIISRTPRSHEHVVANLVDHLPCGFDWISVRSIKGQLELGMKIVDRFKSDPCLEYLEFEQCDMHQDSLPALADALAVCREKNFSVAFYRCNDFTCETVLTFLFKWRLTNADFDGKTKEVRFRMKKAEWRKIARLYEFSASDNSHRFEHPSRRLCMALVIRWSDSAFVYICASVVAPCGEWSCSDIENPLTSQSTKLLRPERTPPYRLVDCLFQEEPSPLLPRKPCRPQQVVVSGSEKLHISKQSSIVPEPSAPVCPMRRPIHEKSGKRREIHNSRQLLPLRSVTLPLHRQADSRRPLKRLDPALPVAPYPKSRLAPKQHSLSQRELHHTPKPSYLSQNVKLPIVQHPAPKTCFRKQLPEQPDSSHFPQRVESGHAFASTALEPPTKKLAFEKQPPRKIRRGLKKSGRLPADDTPNTENTNLLKRKASDDVSVASTVEIDPEVKSARKKRRKKRRKSRHSGIGEAHNPQHSFTTTPFHPVPAHILNNTLPHYPQVRNDMHLHNFQYPNTYPAALFSHANLRPIRYVNIPPFPYPTMNQLGYPADSCPFPASSRP</sequence>
<keyword evidence="2" id="KW-0812">Transmembrane</keyword>
<evidence type="ECO:0000256" key="1">
    <source>
        <dbReference type="SAM" id="MobiDB-lite"/>
    </source>
</evidence>
<organism evidence="3 4">
    <name type="scientific">Steinernema hermaphroditum</name>
    <dbReference type="NCBI Taxonomy" id="289476"/>
    <lineage>
        <taxon>Eukaryota</taxon>
        <taxon>Metazoa</taxon>
        <taxon>Ecdysozoa</taxon>
        <taxon>Nematoda</taxon>
        <taxon>Chromadorea</taxon>
        <taxon>Rhabditida</taxon>
        <taxon>Tylenchina</taxon>
        <taxon>Panagrolaimomorpha</taxon>
        <taxon>Strongyloidoidea</taxon>
        <taxon>Steinernematidae</taxon>
        <taxon>Steinernema</taxon>
    </lineage>
</organism>
<evidence type="ECO:0000313" key="3">
    <source>
        <dbReference type="EMBL" id="KAK0393719.1"/>
    </source>
</evidence>
<dbReference type="EMBL" id="JAUCMV010000005">
    <property type="protein sequence ID" value="KAK0393719.1"/>
    <property type="molecule type" value="Genomic_DNA"/>
</dbReference>
<evidence type="ECO:0000256" key="2">
    <source>
        <dbReference type="SAM" id="Phobius"/>
    </source>
</evidence>
<feature type="compositionally biased region" description="Basic residues" evidence="1">
    <location>
        <begin position="615"/>
        <end position="628"/>
    </location>
</feature>
<keyword evidence="4" id="KW-1185">Reference proteome</keyword>
<feature type="compositionally biased region" description="Basic residues" evidence="1">
    <location>
        <begin position="565"/>
        <end position="576"/>
    </location>
</feature>
<feature type="compositionally biased region" description="Basic and acidic residues" evidence="1">
    <location>
        <begin position="554"/>
        <end position="564"/>
    </location>
</feature>
<feature type="compositionally biased region" description="Basic residues" evidence="1">
    <location>
        <begin position="429"/>
        <end position="440"/>
    </location>
</feature>
<proteinExistence type="predicted"/>
<keyword evidence="2" id="KW-0472">Membrane</keyword>
<protein>
    <submittedName>
        <fullName evidence="3">Uncharacterized protein</fullName>
    </submittedName>
</protein>
<gene>
    <name evidence="3" type="ORF">QR680_000365</name>
</gene>
<dbReference type="Proteomes" id="UP001175271">
    <property type="component" value="Unassembled WGS sequence"/>
</dbReference>
<name>A0AA39GV39_9BILA</name>
<evidence type="ECO:0000313" key="4">
    <source>
        <dbReference type="Proteomes" id="UP001175271"/>
    </source>
</evidence>
<accession>A0AA39GV39</accession>
<reference evidence="3" key="1">
    <citation type="submission" date="2023-06" db="EMBL/GenBank/DDBJ databases">
        <title>Genomic analysis of the entomopathogenic nematode Steinernema hermaphroditum.</title>
        <authorList>
            <person name="Schwarz E.M."/>
            <person name="Heppert J.K."/>
            <person name="Baniya A."/>
            <person name="Schwartz H.T."/>
            <person name="Tan C.-H."/>
            <person name="Antoshechkin I."/>
            <person name="Sternberg P.W."/>
            <person name="Goodrich-Blair H."/>
            <person name="Dillman A.R."/>
        </authorList>
    </citation>
    <scope>NUCLEOTIDE SEQUENCE</scope>
    <source>
        <strain evidence="3">PS9179</strain>
        <tissue evidence="3">Whole animal</tissue>
    </source>
</reference>
<dbReference type="AlphaFoldDB" id="A0AA39GV39"/>
<keyword evidence="2" id="KW-1133">Transmembrane helix</keyword>
<feature type="compositionally biased region" description="Basic and acidic residues" evidence="1">
    <location>
        <begin position="459"/>
        <end position="471"/>
    </location>
</feature>
<comment type="caution">
    <text evidence="3">The sequence shown here is derived from an EMBL/GenBank/DDBJ whole genome shotgun (WGS) entry which is preliminary data.</text>
</comment>
<feature type="region of interest" description="Disordered" evidence="1">
    <location>
        <begin position="546"/>
        <end position="641"/>
    </location>
</feature>